<dbReference type="AlphaFoldDB" id="A0A0F9TEL6"/>
<protein>
    <recommendedName>
        <fullName evidence="1">Methyltransferase FkbM domain-containing protein</fullName>
    </recommendedName>
</protein>
<proteinExistence type="predicted"/>
<evidence type="ECO:0000259" key="1">
    <source>
        <dbReference type="Pfam" id="PF05050"/>
    </source>
</evidence>
<comment type="caution">
    <text evidence="2">The sequence shown here is derived from an EMBL/GenBank/DDBJ whole genome shotgun (WGS) entry which is preliminary data.</text>
</comment>
<reference evidence="2" key="1">
    <citation type="journal article" date="2015" name="Nature">
        <title>Complex archaea that bridge the gap between prokaryotes and eukaryotes.</title>
        <authorList>
            <person name="Spang A."/>
            <person name="Saw J.H."/>
            <person name="Jorgensen S.L."/>
            <person name="Zaremba-Niedzwiedzka K."/>
            <person name="Martijn J."/>
            <person name="Lind A.E."/>
            <person name="van Eijk R."/>
            <person name="Schleper C."/>
            <person name="Guy L."/>
            <person name="Ettema T.J."/>
        </authorList>
    </citation>
    <scope>NUCLEOTIDE SEQUENCE</scope>
</reference>
<dbReference type="Gene3D" id="3.40.50.150">
    <property type="entry name" value="Vaccinia Virus protein VP39"/>
    <property type="match status" value="1"/>
</dbReference>
<dbReference type="NCBIfam" id="TIGR01444">
    <property type="entry name" value="fkbM_fam"/>
    <property type="match status" value="1"/>
</dbReference>
<dbReference type="Pfam" id="PF05050">
    <property type="entry name" value="Methyltransf_21"/>
    <property type="match status" value="1"/>
</dbReference>
<sequence>MDNKTFPERVKGVKGNLFDKIPESKFKNWLWWQYMKGTWPALIQELLDIHLDGFWRDKGLFCAQIGEMRFYGGHTTEYDRRAYRFLREDIKKKIPLRYFGVVTDIITRYKYPQAVPIAPLYPQRHRLGFSWHHTETISDMSITPEEKLLLTERFRIKPNDIILDVGAYIGFGSMGMARHLEGEGRLIAFECNPEILKVMSRNLENNRKSHILLVPKAAWRDSNGTTFGFHNEAQARSLTEGEVAQKVPTTTIDSMVESLKLPKVDFVSLSINGAELEALEGMQMTLKEFHPNLSIPGWVYRKGHPLWQDVIPKLERYGYTTWVGKRGRIIAWV</sequence>
<dbReference type="SUPFAM" id="SSF53335">
    <property type="entry name" value="S-adenosyl-L-methionine-dependent methyltransferases"/>
    <property type="match status" value="1"/>
</dbReference>
<evidence type="ECO:0000313" key="2">
    <source>
        <dbReference type="EMBL" id="KKN39903.1"/>
    </source>
</evidence>
<dbReference type="InterPro" id="IPR029063">
    <property type="entry name" value="SAM-dependent_MTases_sf"/>
</dbReference>
<dbReference type="EMBL" id="LAZR01001737">
    <property type="protein sequence ID" value="KKN39903.1"/>
    <property type="molecule type" value="Genomic_DNA"/>
</dbReference>
<accession>A0A0F9TEL6</accession>
<feature type="domain" description="Methyltransferase FkbM" evidence="1">
    <location>
        <begin position="164"/>
        <end position="319"/>
    </location>
</feature>
<gene>
    <name evidence="2" type="ORF">LCGC14_0738730</name>
</gene>
<dbReference type="PANTHER" id="PTHR34203:SF15">
    <property type="entry name" value="SLL1173 PROTEIN"/>
    <property type="match status" value="1"/>
</dbReference>
<dbReference type="InterPro" id="IPR052514">
    <property type="entry name" value="SAM-dependent_MTase"/>
</dbReference>
<organism evidence="2">
    <name type="scientific">marine sediment metagenome</name>
    <dbReference type="NCBI Taxonomy" id="412755"/>
    <lineage>
        <taxon>unclassified sequences</taxon>
        <taxon>metagenomes</taxon>
        <taxon>ecological metagenomes</taxon>
    </lineage>
</organism>
<dbReference type="PANTHER" id="PTHR34203">
    <property type="entry name" value="METHYLTRANSFERASE, FKBM FAMILY PROTEIN"/>
    <property type="match status" value="1"/>
</dbReference>
<name>A0A0F9TEL6_9ZZZZ</name>
<dbReference type="InterPro" id="IPR006342">
    <property type="entry name" value="FkbM_mtfrase"/>
</dbReference>